<evidence type="ECO:0000259" key="2">
    <source>
        <dbReference type="SMART" id="SM00849"/>
    </source>
</evidence>
<dbReference type="InterPro" id="IPR036866">
    <property type="entry name" value="RibonucZ/Hydroxyglut_hydro"/>
</dbReference>
<protein>
    <submittedName>
        <fullName evidence="3">MBL fold metallo-hydrolase</fullName>
    </submittedName>
</protein>
<dbReference type="GO" id="GO:0070813">
    <property type="term" value="P:hydrogen sulfide metabolic process"/>
    <property type="evidence" value="ECO:0007669"/>
    <property type="project" value="TreeGrafter"/>
</dbReference>
<accession>A0AA41X2F4</accession>
<keyword evidence="4" id="KW-1185">Reference proteome</keyword>
<dbReference type="InterPro" id="IPR051682">
    <property type="entry name" value="Mito_Persulfide_Diox"/>
</dbReference>
<evidence type="ECO:0000313" key="4">
    <source>
        <dbReference type="Proteomes" id="UP001165413"/>
    </source>
</evidence>
<dbReference type="PANTHER" id="PTHR43084">
    <property type="entry name" value="PERSULFIDE DIOXYGENASE ETHE1"/>
    <property type="match status" value="1"/>
</dbReference>
<dbReference type="SMART" id="SM00849">
    <property type="entry name" value="Lactamase_B"/>
    <property type="match status" value="1"/>
</dbReference>
<evidence type="ECO:0000313" key="3">
    <source>
        <dbReference type="EMBL" id="MCP3428271.1"/>
    </source>
</evidence>
<feature type="domain" description="Metallo-beta-lactamase" evidence="2">
    <location>
        <begin position="12"/>
        <end position="204"/>
    </location>
</feature>
<organism evidence="3 4">
    <name type="scientific">Opacimonas viscosa</name>
    <dbReference type="NCBI Taxonomy" id="2961944"/>
    <lineage>
        <taxon>Bacteria</taxon>
        <taxon>Pseudomonadati</taxon>
        <taxon>Pseudomonadota</taxon>
        <taxon>Gammaproteobacteria</taxon>
        <taxon>Alteromonadales</taxon>
        <taxon>Alteromonadaceae</taxon>
        <taxon>Opacimonas</taxon>
    </lineage>
</organism>
<dbReference type="Pfam" id="PF00753">
    <property type="entry name" value="Lactamase_B"/>
    <property type="match status" value="1"/>
</dbReference>
<keyword evidence="1" id="KW-0479">Metal-binding</keyword>
<dbReference type="RefSeq" id="WP_254099442.1">
    <property type="nucleotide sequence ID" value="NZ_JANATA010000006.1"/>
</dbReference>
<dbReference type="PANTHER" id="PTHR43084:SF1">
    <property type="entry name" value="PERSULFIDE DIOXYGENASE ETHE1, MITOCHONDRIAL"/>
    <property type="match status" value="1"/>
</dbReference>
<gene>
    <name evidence="3" type="ORF">NLF92_04855</name>
</gene>
<comment type="caution">
    <text evidence="3">The sequence shown here is derived from an EMBL/GenBank/DDBJ whole genome shotgun (WGS) entry which is preliminary data.</text>
</comment>
<dbReference type="CDD" id="cd07724">
    <property type="entry name" value="POD-like_MBL-fold"/>
    <property type="match status" value="1"/>
</dbReference>
<reference evidence="3" key="1">
    <citation type="submission" date="2022-07" db="EMBL/GenBank/DDBJ databases">
        <title>Characterization of the Novel Bacterium Alteromonas immobilis LMIT006 and Alteromonas gregis LMIT007.</title>
        <authorList>
            <person name="Lin X."/>
        </authorList>
    </citation>
    <scope>NUCLEOTIDE SEQUENCE</scope>
    <source>
        <strain evidence="3">LMIT007</strain>
    </source>
</reference>
<dbReference type="InterPro" id="IPR001279">
    <property type="entry name" value="Metallo-B-lactamas"/>
</dbReference>
<dbReference type="Gene3D" id="3.60.15.10">
    <property type="entry name" value="Ribonuclease Z/Hydroxyacylglutathione hydrolase-like"/>
    <property type="match status" value="1"/>
</dbReference>
<dbReference type="SUPFAM" id="SSF56281">
    <property type="entry name" value="Metallo-hydrolase/oxidoreductase"/>
    <property type="match status" value="1"/>
</dbReference>
<evidence type="ECO:0000256" key="1">
    <source>
        <dbReference type="ARBA" id="ARBA00022723"/>
    </source>
</evidence>
<proteinExistence type="predicted"/>
<dbReference type="GO" id="GO:0050313">
    <property type="term" value="F:sulfur dioxygenase activity"/>
    <property type="evidence" value="ECO:0007669"/>
    <property type="project" value="InterPro"/>
</dbReference>
<dbReference type="GO" id="GO:0046872">
    <property type="term" value="F:metal ion binding"/>
    <property type="evidence" value="ECO:0007669"/>
    <property type="project" value="UniProtKB-KW"/>
</dbReference>
<name>A0AA41X2F4_9ALTE</name>
<dbReference type="AlphaFoldDB" id="A0AA41X2F4"/>
<dbReference type="InterPro" id="IPR044528">
    <property type="entry name" value="POD-like_MBL-fold"/>
</dbReference>
<dbReference type="Proteomes" id="UP001165413">
    <property type="component" value="Unassembled WGS sequence"/>
</dbReference>
<dbReference type="EMBL" id="JANATA010000006">
    <property type="protein sequence ID" value="MCP3428271.1"/>
    <property type="molecule type" value="Genomic_DNA"/>
</dbReference>
<sequence length="286" mass="31825">MKIKTFHDEVTATFTHIVIDEDTKKCAVIDSVLDYDHFSGMVKTDNADKVIAYIKENGLVNEWILESHIHADHITASGYLQEHIGGQTAIGIGIKDVLKIWVPLFDASEDTPITGEQFDRLLDEGDEIQVGNITLTTWLTPGHTPACASYYCAQEDIIFVGDTMFAPHLGTARCDFPGGSASDLYKTIQRFYSLPDNTTVYLCHDYPKPGEEPLVKITIGEQKISNVQIQPDTEYAEYVAKREARDATLSVPKLLFPSLQTNLRLGDFGVKSKNGLQYIKIPINAL</sequence>
<dbReference type="GO" id="GO:0006749">
    <property type="term" value="P:glutathione metabolic process"/>
    <property type="evidence" value="ECO:0007669"/>
    <property type="project" value="InterPro"/>
</dbReference>